<dbReference type="SUPFAM" id="SSF53474">
    <property type="entry name" value="alpha/beta-Hydrolases"/>
    <property type="match status" value="1"/>
</dbReference>
<evidence type="ECO:0000313" key="3">
    <source>
        <dbReference type="EMBL" id="CAJ0604741.1"/>
    </source>
</evidence>
<evidence type="ECO:0000256" key="1">
    <source>
        <dbReference type="SAM" id="SignalP"/>
    </source>
</evidence>
<dbReference type="PANTHER" id="PTHR22946:SF11">
    <property type="entry name" value="DIENELACTONE HYDROLASE DOMAIN-CONTAINING PROTEIN"/>
    <property type="match status" value="1"/>
</dbReference>
<dbReference type="Pfam" id="PF01738">
    <property type="entry name" value="DLH"/>
    <property type="match status" value="1"/>
</dbReference>
<dbReference type="PANTHER" id="PTHR22946">
    <property type="entry name" value="DIENELACTONE HYDROLASE DOMAIN-CONTAINING PROTEIN-RELATED"/>
    <property type="match status" value="1"/>
</dbReference>
<dbReference type="Gene3D" id="3.40.50.1820">
    <property type="entry name" value="alpha/beta hydrolase"/>
    <property type="match status" value="1"/>
</dbReference>
<dbReference type="GO" id="GO:0016787">
    <property type="term" value="F:hydrolase activity"/>
    <property type="evidence" value="ECO:0007669"/>
    <property type="project" value="InterPro"/>
</dbReference>
<sequence>MHSLLFIAISLWCVSVTAAAPPLILPTPKGPYEEKLVEYGAYNGTVLQGFLVYHKSLFPKKATPAVIVFHAFTGRTEFENQKARDLAKLGYVAFAADVYGKGVATNDTNANFAIMGQLLAERTTTLQRRVREAWNYVKSLQFVKDQKIACTGYCFGGLTCLDLARFNVGLQAAVSFHGTLTNYPGNNTSIGASVQAHHGDIDPHTTNQNAAEFLDEMRARQADWHFTSYADAQHAFTVPGAANWGIPGAAYDQKADKRAHSAMEVFLAEKLLS</sequence>
<keyword evidence="4" id="KW-1185">Reference proteome</keyword>
<evidence type="ECO:0000259" key="2">
    <source>
        <dbReference type="Pfam" id="PF01738"/>
    </source>
</evidence>
<proteinExistence type="predicted"/>
<accession>A0AA36H5X9</accession>
<dbReference type="InterPro" id="IPR002925">
    <property type="entry name" value="Dienelactn_hydro"/>
</dbReference>
<comment type="caution">
    <text evidence="3">The sequence shown here is derived from an EMBL/GenBank/DDBJ whole genome shotgun (WGS) entry which is preliminary data.</text>
</comment>
<dbReference type="EMBL" id="CATQJL010000316">
    <property type="protein sequence ID" value="CAJ0604741.1"/>
    <property type="molecule type" value="Genomic_DNA"/>
</dbReference>
<evidence type="ECO:0000313" key="4">
    <source>
        <dbReference type="Proteomes" id="UP001176961"/>
    </source>
</evidence>
<keyword evidence="1" id="KW-0732">Signal</keyword>
<dbReference type="Proteomes" id="UP001176961">
    <property type="component" value="Unassembled WGS sequence"/>
</dbReference>
<feature type="domain" description="Dienelactone hydrolase" evidence="2">
    <location>
        <begin position="59"/>
        <end position="269"/>
    </location>
</feature>
<reference evidence="3" key="1">
    <citation type="submission" date="2023-07" db="EMBL/GenBank/DDBJ databases">
        <authorList>
            <consortium name="CYATHOMIX"/>
        </authorList>
    </citation>
    <scope>NUCLEOTIDE SEQUENCE</scope>
    <source>
        <strain evidence="3">N/A</strain>
    </source>
</reference>
<feature type="signal peptide" evidence="1">
    <location>
        <begin position="1"/>
        <end position="19"/>
    </location>
</feature>
<organism evidence="3 4">
    <name type="scientific">Cylicocyclus nassatus</name>
    <name type="common">Nematode worm</name>
    <dbReference type="NCBI Taxonomy" id="53992"/>
    <lineage>
        <taxon>Eukaryota</taxon>
        <taxon>Metazoa</taxon>
        <taxon>Ecdysozoa</taxon>
        <taxon>Nematoda</taxon>
        <taxon>Chromadorea</taxon>
        <taxon>Rhabditida</taxon>
        <taxon>Rhabditina</taxon>
        <taxon>Rhabditomorpha</taxon>
        <taxon>Strongyloidea</taxon>
        <taxon>Strongylidae</taxon>
        <taxon>Cylicocyclus</taxon>
    </lineage>
</organism>
<gene>
    <name evidence="3" type="ORF">CYNAS_LOCUS16724</name>
</gene>
<name>A0AA36H5X9_CYLNA</name>
<protein>
    <recommendedName>
        <fullName evidence="2">Dienelactone hydrolase domain-containing protein</fullName>
    </recommendedName>
</protein>
<dbReference type="AlphaFoldDB" id="A0AA36H5X9"/>
<feature type="chain" id="PRO_5041326386" description="Dienelactone hydrolase domain-containing protein" evidence="1">
    <location>
        <begin position="20"/>
        <end position="273"/>
    </location>
</feature>
<dbReference type="InterPro" id="IPR050261">
    <property type="entry name" value="FrsA_esterase"/>
</dbReference>
<dbReference type="InterPro" id="IPR029058">
    <property type="entry name" value="AB_hydrolase_fold"/>
</dbReference>